<evidence type="ECO:0000313" key="3">
    <source>
        <dbReference type="EMBL" id="ELB39438.1"/>
    </source>
</evidence>
<accession>A0A829A5R8</accession>
<reference evidence="3 4" key="1">
    <citation type="submission" date="2012-12" db="EMBL/GenBank/DDBJ databases">
        <title>The Genome Sequence of Enterococcus faecium E2039.</title>
        <authorList>
            <consortium name="The Broad Institute Genome Sequencing Platform"/>
            <consortium name="The Broad Institute Genome Sequencing Center for Infectious Disease"/>
            <person name="Earl A.M."/>
            <person name="Gilmore M.S."/>
            <person name="van Schaik W."/>
            <person name="Lebreton F."/>
            <person name="Willems R.J."/>
            <person name="Walker B."/>
            <person name="Young S.K."/>
            <person name="Zeng Q."/>
            <person name="Gargeya S."/>
            <person name="Fitzgerald M."/>
            <person name="Haas B."/>
            <person name="Abouelleil A."/>
            <person name="Alvarado L."/>
            <person name="Arachchi H.M."/>
            <person name="Berlin A.M."/>
            <person name="Chapman S.B."/>
            <person name="Dewar J."/>
            <person name="Goldberg J."/>
            <person name="Griggs A."/>
            <person name="Gujja S."/>
            <person name="Hansen M."/>
            <person name="Howarth C."/>
            <person name="Imamovic A."/>
            <person name="Larimer J."/>
            <person name="McCowan C."/>
            <person name="Murphy C."/>
            <person name="Neiman D."/>
            <person name="Pearson M."/>
            <person name="Priest M."/>
            <person name="Roberts A."/>
            <person name="Saif S."/>
            <person name="Shea T."/>
            <person name="Sisk P."/>
            <person name="Sykes S."/>
            <person name="Wortman J."/>
            <person name="Nusbaum C."/>
            <person name="Birren B."/>
        </authorList>
    </citation>
    <scope>NUCLEOTIDE SEQUENCE [LARGE SCALE GENOMIC DNA]</scope>
    <source>
        <strain evidence="3 4">E2039</strain>
    </source>
</reference>
<dbReference type="AlphaFoldDB" id="A0A829A5R8"/>
<keyword evidence="1" id="KW-0472">Membrane</keyword>
<protein>
    <submittedName>
        <fullName evidence="3">YhdH/YhfP family quinone oxidoreductase</fullName>
    </submittedName>
</protein>
<dbReference type="SUPFAM" id="SSF51735">
    <property type="entry name" value="NAD(P)-binding Rossmann-fold domains"/>
    <property type="match status" value="1"/>
</dbReference>
<dbReference type="InterPro" id="IPR020843">
    <property type="entry name" value="ER"/>
</dbReference>
<dbReference type="PANTHER" id="PTHR43677">
    <property type="entry name" value="SHORT-CHAIN DEHYDROGENASE/REDUCTASE"/>
    <property type="match status" value="1"/>
</dbReference>
<evidence type="ECO:0000256" key="1">
    <source>
        <dbReference type="SAM" id="Phobius"/>
    </source>
</evidence>
<name>A0A829A5R8_ENTFC</name>
<dbReference type="InterPro" id="IPR013149">
    <property type="entry name" value="ADH-like_C"/>
</dbReference>
<dbReference type="EMBL" id="AHXS01000017">
    <property type="protein sequence ID" value="ELB39438.1"/>
    <property type="molecule type" value="Genomic_DNA"/>
</dbReference>
<dbReference type="PANTHER" id="PTHR43677:SF1">
    <property type="entry name" value="ACRYLYL-COA REDUCTASE ACUI-RELATED"/>
    <property type="match status" value="1"/>
</dbReference>
<sequence>MNAFRSFQVIKEPVFHTAISDLTFTELAENEVLVKIAYSDVNYKDALAMSESGQVIRTYPMTPGIDLSGIVVQSNNPRFSKEDLVLATGFGLGVTHPGGYSQYQKVPGDWLVPLPKNMTLRQAMILGTAGFTAMLCVNALIRQGMTSDKKVVVTGASGGVGSTAIALLHTLGFQSIIAFSRKEESVTWLKSLGASQVVRPDEFLPETTKALGKQQIDYVIDTIGGEQLSSLLPLISYNGAVALCGNAGGIKLNATVLPFILRNIQLIGIDSVNVPIDQRLSLWQQMADLQIADELVVQEITLDQLPETASKLLAGTHQGRTLVNVGDHK</sequence>
<comment type="caution">
    <text evidence="3">The sequence shown here is derived from an EMBL/GenBank/DDBJ whole genome shotgun (WGS) entry which is preliminary data.</text>
</comment>
<dbReference type="Proteomes" id="UP000010504">
    <property type="component" value="Unassembled WGS sequence"/>
</dbReference>
<evidence type="ECO:0000313" key="4">
    <source>
        <dbReference type="Proteomes" id="UP000010504"/>
    </source>
</evidence>
<dbReference type="InterPro" id="IPR011032">
    <property type="entry name" value="GroES-like_sf"/>
</dbReference>
<dbReference type="Pfam" id="PF00107">
    <property type="entry name" value="ADH_zinc_N"/>
    <property type="match status" value="1"/>
</dbReference>
<feature type="domain" description="Enoyl reductase (ER)" evidence="2">
    <location>
        <begin position="17"/>
        <end position="323"/>
    </location>
</feature>
<evidence type="ECO:0000259" key="2">
    <source>
        <dbReference type="SMART" id="SM00829"/>
    </source>
</evidence>
<dbReference type="Gene3D" id="3.40.50.720">
    <property type="entry name" value="NAD(P)-binding Rossmann-like Domain"/>
    <property type="match status" value="1"/>
</dbReference>
<dbReference type="Pfam" id="PF08240">
    <property type="entry name" value="ADH_N"/>
    <property type="match status" value="1"/>
</dbReference>
<dbReference type="NCBIfam" id="TIGR02823">
    <property type="entry name" value="oxido_YhdH"/>
    <property type="match status" value="1"/>
</dbReference>
<gene>
    <name evidence="3" type="ORF">OKA_04510</name>
</gene>
<dbReference type="InterPro" id="IPR013154">
    <property type="entry name" value="ADH-like_N"/>
</dbReference>
<dbReference type="Gene3D" id="3.90.180.10">
    <property type="entry name" value="Medium-chain alcohol dehydrogenases, catalytic domain"/>
    <property type="match status" value="1"/>
</dbReference>
<organism evidence="3 4">
    <name type="scientific">Enterococcus faecium EnGen0026</name>
    <dbReference type="NCBI Taxonomy" id="1138917"/>
    <lineage>
        <taxon>Bacteria</taxon>
        <taxon>Bacillati</taxon>
        <taxon>Bacillota</taxon>
        <taxon>Bacilli</taxon>
        <taxon>Lactobacillales</taxon>
        <taxon>Enterococcaceae</taxon>
        <taxon>Enterococcus</taxon>
    </lineage>
</organism>
<dbReference type="SMART" id="SM00829">
    <property type="entry name" value="PKS_ER"/>
    <property type="match status" value="1"/>
</dbReference>
<dbReference type="SUPFAM" id="SSF50129">
    <property type="entry name" value="GroES-like"/>
    <property type="match status" value="1"/>
</dbReference>
<feature type="transmembrane region" description="Helical" evidence="1">
    <location>
        <begin position="123"/>
        <end position="141"/>
    </location>
</feature>
<dbReference type="InterPro" id="IPR051397">
    <property type="entry name" value="Zn-ADH-like_protein"/>
</dbReference>
<dbReference type="GO" id="GO:0043957">
    <property type="term" value="F:acryloyl-CoA reductase (NADPH) activity"/>
    <property type="evidence" value="ECO:0007669"/>
    <property type="project" value="TreeGrafter"/>
</dbReference>
<keyword evidence="1" id="KW-0812">Transmembrane</keyword>
<proteinExistence type="predicted"/>
<dbReference type="CDD" id="cd05280">
    <property type="entry name" value="MDR_yhdh_yhfp"/>
    <property type="match status" value="1"/>
</dbReference>
<keyword evidence="1" id="KW-1133">Transmembrane helix</keyword>
<dbReference type="InterPro" id="IPR036291">
    <property type="entry name" value="NAD(P)-bd_dom_sf"/>
</dbReference>
<dbReference type="RefSeq" id="WP_002342872.1">
    <property type="nucleotide sequence ID" value="NZ_KB029916.1"/>
</dbReference>
<dbReference type="InterPro" id="IPR014188">
    <property type="entry name" value="Acrylyl-CoA_reductase_AcuI"/>
</dbReference>